<keyword evidence="4" id="KW-0808">Transferase</keyword>
<keyword evidence="2" id="KW-1133">Transmembrane helix</keyword>
<keyword evidence="2" id="KW-0472">Membrane</keyword>
<evidence type="ECO:0000256" key="2">
    <source>
        <dbReference type="SAM" id="Phobius"/>
    </source>
</evidence>
<dbReference type="RefSeq" id="WP_218283823.1">
    <property type="nucleotide sequence ID" value="NZ_CP078093.1"/>
</dbReference>
<organism evidence="4 5">
    <name type="scientific">Crassaminicella indica</name>
    <dbReference type="NCBI Taxonomy" id="2855394"/>
    <lineage>
        <taxon>Bacteria</taxon>
        <taxon>Bacillati</taxon>
        <taxon>Bacillota</taxon>
        <taxon>Clostridia</taxon>
        <taxon>Eubacteriales</taxon>
        <taxon>Clostridiaceae</taxon>
        <taxon>Crassaminicella</taxon>
    </lineage>
</organism>
<feature type="domain" description="ABC1 atypical kinase-like" evidence="3">
    <location>
        <begin position="67"/>
        <end position="308"/>
    </location>
</feature>
<evidence type="ECO:0000313" key="4">
    <source>
        <dbReference type="EMBL" id="QXM07137.1"/>
    </source>
</evidence>
<accession>A0ABX8RDJ3</accession>
<keyword evidence="4" id="KW-0418">Kinase</keyword>
<dbReference type="GO" id="GO:0016301">
    <property type="term" value="F:kinase activity"/>
    <property type="evidence" value="ECO:0007669"/>
    <property type="project" value="UniProtKB-KW"/>
</dbReference>
<reference evidence="4" key="1">
    <citation type="submission" date="2021-07" db="EMBL/GenBank/DDBJ databases">
        <title>Complete genome sequence of Crassaminicella sp. 143-21, isolated from a deep-sea hydrothermal vent.</title>
        <authorList>
            <person name="Li X."/>
        </authorList>
    </citation>
    <scope>NUCLEOTIDE SEQUENCE</scope>
    <source>
        <strain evidence="4">143-21</strain>
    </source>
</reference>
<evidence type="ECO:0000313" key="5">
    <source>
        <dbReference type="Proteomes" id="UP000886818"/>
    </source>
</evidence>
<dbReference type="PANTHER" id="PTHR10566">
    <property type="entry name" value="CHAPERONE-ACTIVITY OF BC1 COMPLEX CABC1 -RELATED"/>
    <property type="match status" value="1"/>
</dbReference>
<protein>
    <submittedName>
        <fullName evidence="4">AarF/ABC1/UbiB kinase family protein</fullName>
    </submittedName>
</protein>
<dbReference type="Proteomes" id="UP000886818">
    <property type="component" value="Chromosome"/>
</dbReference>
<dbReference type="Pfam" id="PF03109">
    <property type="entry name" value="ABC1"/>
    <property type="match status" value="1"/>
</dbReference>
<proteinExistence type="inferred from homology"/>
<dbReference type="CDD" id="cd05121">
    <property type="entry name" value="ABC1_ADCK3-like"/>
    <property type="match status" value="1"/>
</dbReference>
<evidence type="ECO:0000256" key="1">
    <source>
        <dbReference type="ARBA" id="ARBA00009670"/>
    </source>
</evidence>
<gene>
    <name evidence="4" type="ORF">KVH43_05385</name>
</gene>
<name>A0ABX8RDJ3_9CLOT</name>
<sequence>MSNINEKKRIKEIVSVFVKHGIKKGIMNPQNARAALEELGPTFVKIGQILSTRPDILPDEYIVEFEKLQDNVKPEKYDDIKKILEKALGESIENLFSYFKEKPIASASMAQVHLACTKNGEEVVVKIQRPNVKEIMMSDIALLKRLTKIGKLVPQKSVIDFKEVVEEIGTTMEKELDFLNEAENIEKFYKYNKGVKYIACPKVYKEYTTSSILTMEYIKGIKVNNIDDLKKEGYSLKAIAKKLMSNYVKQIFQDGFFHADPHPGNLLIHNKKIAYIDFGMMGVLDKSMRNKLNDLLYAAAKRDMEGLTHAVLRIGIKKGKVNIRNLYSDIEEVYNRYVQESLQNIDLPQFVDEMFQVSKKNNLAMPNNMALFLKGIMTIEGVVAKLDPDMNMMEVAVPYIKEHIILKKNYKQDIIEQIENIYQLSKYGLKIPIKTLELMNSVLAGKLKVQIEHKNLEESIYQLNKMTNRIVFSLIISSIVVGSSLVINANVGPKIYDISFFGLIGYLSAAVMGLWLLILILKNEKM</sequence>
<feature type="transmembrane region" description="Helical" evidence="2">
    <location>
        <begin position="470"/>
        <end position="492"/>
    </location>
</feature>
<comment type="similarity">
    <text evidence="1">Belongs to the protein kinase superfamily. ADCK protein kinase family.</text>
</comment>
<dbReference type="PANTHER" id="PTHR10566:SF113">
    <property type="entry name" value="PROTEIN ACTIVITY OF BC1 COMPLEX KINASE 7, CHLOROPLASTIC"/>
    <property type="match status" value="1"/>
</dbReference>
<dbReference type="EMBL" id="CP078093">
    <property type="protein sequence ID" value="QXM07137.1"/>
    <property type="molecule type" value="Genomic_DNA"/>
</dbReference>
<feature type="transmembrane region" description="Helical" evidence="2">
    <location>
        <begin position="498"/>
        <end position="521"/>
    </location>
</feature>
<dbReference type="InterPro" id="IPR004147">
    <property type="entry name" value="ABC1_dom"/>
</dbReference>
<dbReference type="InterPro" id="IPR050154">
    <property type="entry name" value="UbiB_kinase"/>
</dbReference>
<keyword evidence="5" id="KW-1185">Reference proteome</keyword>
<evidence type="ECO:0000259" key="3">
    <source>
        <dbReference type="Pfam" id="PF03109"/>
    </source>
</evidence>
<keyword evidence="2" id="KW-0812">Transmembrane</keyword>